<accession>A0A7S1GK57</accession>
<proteinExistence type="predicted"/>
<reference evidence="1" key="1">
    <citation type="submission" date="2021-01" db="EMBL/GenBank/DDBJ databases">
        <authorList>
            <person name="Corre E."/>
            <person name="Pelletier E."/>
            <person name="Niang G."/>
            <person name="Scheremetjew M."/>
            <person name="Finn R."/>
            <person name="Kale V."/>
            <person name="Holt S."/>
            <person name="Cochrane G."/>
            <person name="Meng A."/>
            <person name="Brown T."/>
            <person name="Cohen L."/>
        </authorList>
    </citation>
    <scope>NUCLEOTIDE SEQUENCE</scope>
    <source>
        <strain evidence="1">ECT3854</strain>
    </source>
</reference>
<organism evidence="1">
    <name type="scientific">Cyclophora tenuis</name>
    <name type="common">Marine diatom</name>
    <dbReference type="NCBI Taxonomy" id="216820"/>
    <lineage>
        <taxon>Eukaryota</taxon>
        <taxon>Sar</taxon>
        <taxon>Stramenopiles</taxon>
        <taxon>Ochrophyta</taxon>
        <taxon>Bacillariophyta</taxon>
        <taxon>Fragilariophyceae</taxon>
        <taxon>Fragilariophycidae</taxon>
        <taxon>Cyclophorales</taxon>
        <taxon>Cyclophoraceae</taxon>
        <taxon>Cyclophora</taxon>
    </lineage>
</organism>
<evidence type="ECO:0000313" key="1">
    <source>
        <dbReference type="EMBL" id="CAD8932422.1"/>
    </source>
</evidence>
<dbReference type="EMBL" id="HBFW01005370">
    <property type="protein sequence ID" value="CAD8932422.1"/>
    <property type="molecule type" value="Transcribed_RNA"/>
</dbReference>
<dbReference type="AlphaFoldDB" id="A0A7S1GK57"/>
<protein>
    <submittedName>
        <fullName evidence="1">Uncharacterized protein</fullName>
    </submittedName>
</protein>
<name>A0A7S1GK57_CYCTE</name>
<gene>
    <name evidence="1" type="ORF">CTEN0397_LOCUS3447</name>
</gene>
<sequence length="259" mass="30066">MVHLRELRMVGSSITDEGLAMIHQPQLQLLDITYCRLTTYLGTFVVRDKHAKTLIVRRQPQWMDGKFQTPFENDGFHVYWPDGTFQFERTQQSCGFVCDVKQWSDDNPHHVRNKLQYTDFNAPPGWPEWARFCYRPGVSLLRINREQVLVAQAMRGMRPPSNYPLAQQQESIPLGTSRFFDRDGGLMMTAAMPPDENEENPTGAHVMVSKMAVFPLDSPMPPKQLLEKNRDFCKELQQSEHTWFLDGGENFLHHALNRE</sequence>